<evidence type="ECO:0000313" key="10">
    <source>
        <dbReference type="EnsemblMetazoa" id="GPAI010265-PA"/>
    </source>
</evidence>
<reference evidence="10" key="2">
    <citation type="submission" date="2020-05" db="UniProtKB">
        <authorList>
            <consortium name="EnsemblMetazoa"/>
        </authorList>
    </citation>
    <scope>IDENTIFICATION</scope>
    <source>
        <strain evidence="10">IAEA</strain>
    </source>
</reference>
<evidence type="ECO:0000256" key="2">
    <source>
        <dbReference type="ARBA" id="ARBA00005699"/>
    </source>
</evidence>
<keyword evidence="6" id="KW-0406">Ion transport</keyword>
<dbReference type="InterPro" id="IPR006808">
    <property type="entry name" value="ATP_synth_F0_gsu_mt"/>
</dbReference>
<reference evidence="11" key="1">
    <citation type="submission" date="2014-03" db="EMBL/GenBank/DDBJ databases">
        <authorList>
            <person name="Aksoy S."/>
            <person name="Warren W."/>
            <person name="Wilson R.K."/>
        </authorList>
    </citation>
    <scope>NUCLEOTIDE SEQUENCE [LARGE SCALE GENOMIC DNA]</scope>
    <source>
        <strain evidence="11">IAEA</strain>
    </source>
</reference>
<dbReference type="VEuPathDB" id="VectorBase:GPAI010265"/>
<comment type="similarity">
    <text evidence="2">Belongs to the ATPase g subunit family.</text>
</comment>
<accession>A0A1A9ZC70</accession>
<dbReference type="Pfam" id="PF04718">
    <property type="entry name" value="ATP-synt_G"/>
    <property type="match status" value="1"/>
</dbReference>
<evidence type="ECO:0000256" key="7">
    <source>
        <dbReference type="ARBA" id="ARBA00023128"/>
    </source>
</evidence>
<dbReference type="GO" id="GO:0045259">
    <property type="term" value="C:proton-transporting ATP synthase complex"/>
    <property type="evidence" value="ECO:0007669"/>
    <property type="project" value="UniProtKB-KW"/>
</dbReference>
<dbReference type="GO" id="GO:0031966">
    <property type="term" value="C:mitochondrial membrane"/>
    <property type="evidence" value="ECO:0007669"/>
    <property type="project" value="UniProtKB-SubCell"/>
</dbReference>
<dbReference type="AlphaFoldDB" id="A0A1A9ZC70"/>
<evidence type="ECO:0000256" key="1">
    <source>
        <dbReference type="ARBA" id="ARBA00004325"/>
    </source>
</evidence>
<keyword evidence="9" id="KW-0066">ATP synthesis</keyword>
<comment type="subcellular location">
    <subcellularLocation>
        <location evidence="1">Mitochondrion membrane</location>
    </subcellularLocation>
</comment>
<evidence type="ECO:0000313" key="11">
    <source>
        <dbReference type="Proteomes" id="UP000092445"/>
    </source>
</evidence>
<dbReference type="STRING" id="7398.A0A1A9ZC70"/>
<dbReference type="Proteomes" id="UP000092445">
    <property type="component" value="Unassembled WGS sequence"/>
</dbReference>
<evidence type="ECO:0000256" key="6">
    <source>
        <dbReference type="ARBA" id="ARBA00023065"/>
    </source>
</evidence>
<evidence type="ECO:0000256" key="4">
    <source>
        <dbReference type="ARBA" id="ARBA00022547"/>
    </source>
</evidence>
<dbReference type="GO" id="GO:0015078">
    <property type="term" value="F:proton transmembrane transporter activity"/>
    <property type="evidence" value="ECO:0007669"/>
    <property type="project" value="InterPro"/>
</dbReference>
<sequence>MASVGSKGQSMISRIWTQIKPKIDVFSKYAKEELTPPTIGDISAMRKSLNTIIKNAKNGSLKNLTVREVWLNTLVTMEVCFWFYVGECIGKRHLVGYKLFIKYKQQNYATNENIIIEITKTRPYFTKLKLNDFRVTIL</sequence>
<keyword evidence="4" id="KW-0138">CF(0)</keyword>
<dbReference type="GO" id="GO:0015986">
    <property type="term" value="P:proton motive force-driven ATP synthesis"/>
    <property type="evidence" value="ECO:0007669"/>
    <property type="project" value="InterPro"/>
</dbReference>
<dbReference type="PANTHER" id="PTHR12386">
    <property type="entry name" value="ATP SYNTHASE SUBUNIT"/>
    <property type="match status" value="1"/>
</dbReference>
<keyword evidence="11" id="KW-1185">Reference proteome</keyword>
<keyword evidence="7" id="KW-0496">Mitochondrion</keyword>
<keyword evidence="5" id="KW-0375">Hydrogen ion transport</keyword>
<protein>
    <recommendedName>
        <fullName evidence="12">ATP synthase subunit</fullName>
    </recommendedName>
</protein>
<evidence type="ECO:0008006" key="12">
    <source>
        <dbReference type="Google" id="ProtNLM"/>
    </source>
</evidence>
<organism evidence="10 11">
    <name type="scientific">Glossina pallidipes</name>
    <name type="common">Tsetse fly</name>
    <dbReference type="NCBI Taxonomy" id="7398"/>
    <lineage>
        <taxon>Eukaryota</taxon>
        <taxon>Metazoa</taxon>
        <taxon>Ecdysozoa</taxon>
        <taxon>Arthropoda</taxon>
        <taxon>Hexapoda</taxon>
        <taxon>Insecta</taxon>
        <taxon>Pterygota</taxon>
        <taxon>Neoptera</taxon>
        <taxon>Endopterygota</taxon>
        <taxon>Diptera</taxon>
        <taxon>Brachycera</taxon>
        <taxon>Muscomorpha</taxon>
        <taxon>Hippoboscoidea</taxon>
        <taxon>Glossinidae</taxon>
        <taxon>Glossina</taxon>
    </lineage>
</organism>
<dbReference type="EnsemblMetazoa" id="GPAI010265-RA">
    <property type="protein sequence ID" value="GPAI010265-PA"/>
    <property type="gene ID" value="GPAI010265"/>
</dbReference>
<keyword evidence="3" id="KW-0813">Transport</keyword>
<evidence type="ECO:0000256" key="8">
    <source>
        <dbReference type="ARBA" id="ARBA00023136"/>
    </source>
</evidence>
<evidence type="ECO:0000256" key="5">
    <source>
        <dbReference type="ARBA" id="ARBA00022781"/>
    </source>
</evidence>
<keyword evidence="8" id="KW-0472">Membrane</keyword>
<name>A0A1A9ZC70_GLOPL</name>
<proteinExistence type="inferred from homology"/>
<evidence type="ECO:0000256" key="3">
    <source>
        <dbReference type="ARBA" id="ARBA00022448"/>
    </source>
</evidence>
<evidence type="ECO:0000256" key="9">
    <source>
        <dbReference type="ARBA" id="ARBA00023310"/>
    </source>
</evidence>